<dbReference type="InterPro" id="IPR031876">
    <property type="entry name" value="DUF4760"/>
</dbReference>
<organism evidence="1 2">
    <name type="scientific">Glaesserella parasuis</name>
    <name type="common">Haemophilus parasuis</name>
    <dbReference type="NCBI Taxonomy" id="738"/>
    <lineage>
        <taxon>Bacteria</taxon>
        <taxon>Pseudomonadati</taxon>
        <taxon>Pseudomonadota</taxon>
        <taxon>Gammaproteobacteria</taxon>
        <taxon>Pasteurellales</taxon>
        <taxon>Pasteurellaceae</taxon>
        <taxon>Glaesserella</taxon>
    </lineage>
</organism>
<evidence type="ECO:0000313" key="1">
    <source>
        <dbReference type="EMBL" id="QKY73298.1"/>
    </source>
</evidence>
<dbReference type="RefSeq" id="WP_016527906.1">
    <property type="nucleotide sequence ID" value="NZ_CP009158.1"/>
</dbReference>
<reference evidence="1 2" key="1">
    <citation type="submission" date="2019-06" db="EMBL/GenBank/DDBJ databases">
        <title>Complete genome sequence of Haemophilus parasuis HPS412.</title>
        <authorList>
            <person name="Yang S."/>
            <person name="Huang C."/>
        </authorList>
    </citation>
    <scope>NUCLEOTIDE SEQUENCE [LARGE SCALE GENOMIC DNA]</scope>
    <source>
        <strain evidence="1 2">HPS412</strain>
    </source>
</reference>
<sequence>MPQPTTNEMLVYFSNFNFDINLLVGLGTCLFTGYLAYFAWSQLKELRKQHKQKATIELLISNSNNAYYRKRRKSYMKMRDGGLNFTSLACSLEKHAEATDETNRQNFIVLDILNSIEFICVGIKENLFDEAVYKRMSKSSVITDWNTLKPYIMELRRIKNNNNKLFCEFEWLAEKWIDEDKPKQ</sequence>
<dbReference type="Proteomes" id="UP000509790">
    <property type="component" value="Chromosome"/>
</dbReference>
<name>A0A6I5WTV2_GLAPU</name>
<dbReference type="Pfam" id="PF15956">
    <property type="entry name" value="DUF4760"/>
    <property type="match status" value="1"/>
</dbReference>
<proteinExistence type="predicted"/>
<accession>A0A6I5WTV2</accession>
<protein>
    <submittedName>
        <fullName evidence="1">DUF4760 domain-containing protein</fullName>
    </submittedName>
</protein>
<evidence type="ECO:0000313" key="2">
    <source>
        <dbReference type="Proteomes" id="UP000509790"/>
    </source>
</evidence>
<dbReference type="EMBL" id="CP041334">
    <property type="protein sequence ID" value="QKY73298.1"/>
    <property type="molecule type" value="Genomic_DNA"/>
</dbReference>
<dbReference type="AlphaFoldDB" id="A0A6I5WTV2"/>
<gene>
    <name evidence="1" type="ORF">FLK62_08650</name>
</gene>